<evidence type="ECO:0000256" key="1">
    <source>
        <dbReference type="SAM" id="SignalP"/>
    </source>
</evidence>
<dbReference type="Proteomes" id="UP000190541">
    <property type="component" value="Unassembled WGS sequence"/>
</dbReference>
<name>A0A1T5BM42_9SPHI</name>
<organism evidence="3 4">
    <name type="scientific">Parapedobacter luteus</name>
    <dbReference type="NCBI Taxonomy" id="623280"/>
    <lineage>
        <taxon>Bacteria</taxon>
        <taxon>Pseudomonadati</taxon>
        <taxon>Bacteroidota</taxon>
        <taxon>Sphingobacteriia</taxon>
        <taxon>Sphingobacteriales</taxon>
        <taxon>Sphingobacteriaceae</taxon>
        <taxon>Parapedobacter</taxon>
    </lineage>
</organism>
<evidence type="ECO:0000259" key="2">
    <source>
        <dbReference type="Pfam" id="PF00144"/>
    </source>
</evidence>
<sequence>MGKCLNTVSSVALNLTLSLPLFAQRQMGILIQGKTVTAEISAGEKHLYQITLEKDRFAHLNILQKGVDVKVVTYDANGKIAGDFDSPNYTSGPESAALYSSGKGIYILEIQAQSTDREHASYELTLDRVSPKAVQPEGKIDELMAAFDSNQSPGASVAVVSGGRLLFEKGYGMANLEHGIPLRATTPLHVASVTKSFTNYCIFLLEKQGKLKLDDDIRKYVPEVPDFGYKISLRHLAEHSSGMRDYAALRGMARYEIDTREMFFKMLARQHDLNFIPGENCDYSNTGCVLLAEVIQRVSGKSYSRFVKENIFDPLGMNASTVQDDQSMILPGVADSYDRTVDGPKKMYVLGSLVGGTGIISNARDMAIWANHLLHPKDDADIVAKMSTPGKLNDGTRTTFGPGLMVSDHKGHLEIGHSGATGGFKAHVGIFPDDDLAVIVLANTNDIYSRPVARQIAELYFNAPPKRTRPALVSVVPANAVEDPKPAWDKSTLKLVEYTGKYYSDEAATTYSFELIGGQLVIRPGYLSDMTLTPQSRDTFQGAFGGIVEFVRAHDGKVLGCKFTFPRMKNLFFKKLAGGS</sequence>
<feature type="chain" id="PRO_5010561774" evidence="1">
    <location>
        <begin position="24"/>
        <end position="580"/>
    </location>
</feature>
<evidence type="ECO:0000313" key="3">
    <source>
        <dbReference type="EMBL" id="SKB48258.1"/>
    </source>
</evidence>
<dbReference type="EMBL" id="FUYS01000003">
    <property type="protein sequence ID" value="SKB48258.1"/>
    <property type="molecule type" value="Genomic_DNA"/>
</dbReference>
<dbReference type="SUPFAM" id="SSF56601">
    <property type="entry name" value="beta-lactamase/transpeptidase-like"/>
    <property type="match status" value="1"/>
</dbReference>
<dbReference type="PANTHER" id="PTHR46825">
    <property type="entry name" value="D-ALANYL-D-ALANINE-CARBOXYPEPTIDASE/ENDOPEPTIDASE AMPH"/>
    <property type="match status" value="1"/>
</dbReference>
<reference evidence="3 4" key="1">
    <citation type="submission" date="2017-02" db="EMBL/GenBank/DDBJ databases">
        <authorList>
            <person name="Peterson S.W."/>
        </authorList>
    </citation>
    <scope>NUCLEOTIDE SEQUENCE [LARGE SCALE GENOMIC DNA]</scope>
    <source>
        <strain evidence="3 4">DSM 22899</strain>
    </source>
</reference>
<keyword evidence="4" id="KW-1185">Reference proteome</keyword>
<dbReference type="InterPro" id="IPR012338">
    <property type="entry name" value="Beta-lactam/transpept-like"/>
</dbReference>
<dbReference type="Pfam" id="PF00144">
    <property type="entry name" value="Beta-lactamase"/>
    <property type="match status" value="1"/>
</dbReference>
<feature type="domain" description="Beta-lactamase-related" evidence="2">
    <location>
        <begin position="140"/>
        <end position="446"/>
    </location>
</feature>
<dbReference type="InterPro" id="IPR050491">
    <property type="entry name" value="AmpC-like"/>
</dbReference>
<accession>A0A1T5BM42</accession>
<dbReference type="RefSeq" id="WP_079716248.1">
    <property type="nucleotide sequence ID" value="NZ_FUYS01000003.1"/>
</dbReference>
<dbReference type="STRING" id="623280.SAMN05660226_01572"/>
<keyword evidence="1" id="KW-0732">Signal</keyword>
<dbReference type="PANTHER" id="PTHR46825:SF9">
    <property type="entry name" value="BETA-LACTAMASE-RELATED DOMAIN-CONTAINING PROTEIN"/>
    <property type="match status" value="1"/>
</dbReference>
<protein>
    <submittedName>
        <fullName evidence="3">CubicO group peptidase, beta-lactamase class C family</fullName>
    </submittedName>
</protein>
<proteinExistence type="predicted"/>
<gene>
    <name evidence="3" type="ORF">SAMN05660226_01572</name>
</gene>
<dbReference type="OrthoDB" id="9793489at2"/>
<dbReference type="InterPro" id="IPR001466">
    <property type="entry name" value="Beta-lactam-related"/>
</dbReference>
<dbReference type="AlphaFoldDB" id="A0A1T5BM42"/>
<evidence type="ECO:0000313" key="4">
    <source>
        <dbReference type="Proteomes" id="UP000190541"/>
    </source>
</evidence>
<dbReference type="Gene3D" id="3.40.710.10">
    <property type="entry name" value="DD-peptidase/beta-lactamase superfamily"/>
    <property type="match status" value="1"/>
</dbReference>
<feature type="signal peptide" evidence="1">
    <location>
        <begin position="1"/>
        <end position="23"/>
    </location>
</feature>